<dbReference type="OrthoDB" id="193703at2759"/>
<feature type="compositionally biased region" description="Basic and acidic residues" evidence="6">
    <location>
        <begin position="695"/>
        <end position="706"/>
    </location>
</feature>
<comment type="caution">
    <text evidence="8">The sequence shown here is derived from an EMBL/GenBank/DDBJ whole genome shotgun (WGS) entry which is preliminary data.</text>
</comment>
<dbReference type="InterPro" id="IPR013320">
    <property type="entry name" value="ConA-like_dom_sf"/>
</dbReference>
<dbReference type="InterPro" id="IPR013083">
    <property type="entry name" value="Znf_RING/FYVE/PHD"/>
</dbReference>
<feature type="region of interest" description="Disordered" evidence="6">
    <location>
        <begin position="571"/>
        <end position="650"/>
    </location>
</feature>
<sequence>MNMFASKKTRERRMNRQLPASPTTDDSDLAHTAAPPAIGNFTEETEELQRTNRINLYPYCLRQDEKMQMSYSPVKYLRAQASHHKHAEELAAQGIIENQKLSFTLPVKTPIQLKLEEEAEEVKKLEKQIQRLKDEEARWIEGMKEDAEDEARRVEAEAAKNKRKSTIVTKKRRPLPANSPPKFQVMNSKSNDLDSTTNMVDCPQCCGKMIRTQDIASHAKVCTSREITCPEVGCNDRILFCDIKSHKGTTCRIAIRRQKLLDQKKARDEEVKELLLEKAASPARKVKTAVELLVEQIDAERVQNARLRWLQSAELNLMRANDSRTNKRKLEAELFDIFDIDPDIAERAKNARKRHQEVPCPNCGEFIVQMFLNKHINTVCVNRKVPCRNWELGCPAMIRLRDRATHENVEHLLKPRPCIRWTGNAGFVELGEEEDIKPPWTAEFWVYRSSARECAMNTTRKALEAGEKKEELAEVAQESMKMLLKGEQMLAELAQRVAKKRSPELMREKERVTEQLIDMAKDNEAKIRAAAYKKIEYRMLVKASSKCLIEYDKEEGSELDKLVVNLGEVKEEEEEEVLEKGEVNEEEVKEEVKEEEKVEENLPENLPPKTPKTPDVPYSEVLDAHLPNTPPATAASSNRPFTVGNKMDPPPPIEWHGNGRSLMQHIHAEALLVNVNEKMEEDEIASSAEAKAAARKAEQAAKEKAQKGNKKGKGRRGKADKADRKERRKKHREEVHGVRLEEQIRLETIGTGGVDLLASSARSKLGLNHTKEGKLGFSVAGKGEFTVNTRVPRGEWVHIAYVAFKPPKKRVAIYMNGRLIGYEDGVKCNLPMDKIGSDSHCVQGFVQEVRYWATQRSKVEIKKYMHELLPENATEEGLLGWWTFEEGEGRFAFDVSDQRYQSKIAGRGTRWVTADDLNAPAPTPAWRERACCKVEIRRAKLAKSGRAQLAPCGCPYGCGAPLLKKDVKFHTTYMCPEVVEEPPDWLHGIARKKRAELAEQGLKQMEEVECPSGCDMILKRKDVKKHLKDDCDYRMKQCSNPGCNTFVPLIRLKAHEQFFCESDYAVKKKEMVQKVREKYGYPTPWRLWDIQRNLEKVEEKKVEVQEMKEIAGGLKESMVVEVVDNVNVFN</sequence>
<feature type="compositionally biased region" description="Basic and acidic residues" evidence="6">
    <location>
        <begin position="590"/>
        <end position="600"/>
    </location>
</feature>
<feature type="region of interest" description="Disordered" evidence="6">
    <location>
        <begin position="171"/>
        <end position="192"/>
    </location>
</feature>
<evidence type="ECO:0000313" key="8">
    <source>
        <dbReference type="EMBL" id="GMI16494.1"/>
    </source>
</evidence>
<accession>A0A9W7FPH5</accession>
<dbReference type="AlphaFoldDB" id="A0A9W7FPH5"/>
<evidence type="ECO:0000256" key="5">
    <source>
        <dbReference type="SAM" id="Coils"/>
    </source>
</evidence>
<feature type="domain" description="TRAF-type" evidence="7">
    <location>
        <begin position="357"/>
        <end position="394"/>
    </location>
</feature>
<feature type="zinc finger region" description="TRAF-type" evidence="4">
    <location>
        <begin position="357"/>
        <end position="394"/>
    </location>
</feature>
<dbReference type="Gene3D" id="2.60.120.200">
    <property type="match status" value="1"/>
</dbReference>
<dbReference type="PANTHER" id="PTHR10131">
    <property type="entry name" value="TNF RECEPTOR ASSOCIATED FACTOR"/>
    <property type="match status" value="1"/>
</dbReference>
<keyword evidence="5" id="KW-0175">Coiled coil</keyword>
<evidence type="ECO:0000256" key="6">
    <source>
        <dbReference type="SAM" id="MobiDB-lite"/>
    </source>
</evidence>
<protein>
    <recommendedName>
        <fullName evidence="7">TRAF-type domain-containing protein</fullName>
    </recommendedName>
</protein>
<evidence type="ECO:0000256" key="1">
    <source>
        <dbReference type="ARBA" id="ARBA00022723"/>
    </source>
</evidence>
<keyword evidence="2 4" id="KW-0863">Zinc-finger</keyword>
<feature type="region of interest" description="Disordered" evidence="6">
    <location>
        <begin position="684"/>
        <end position="734"/>
    </location>
</feature>
<dbReference type="PANTHER" id="PTHR10131:SF94">
    <property type="entry name" value="TNF RECEPTOR-ASSOCIATED FACTOR 4"/>
    <property type="match status" value="1"/>
</dbReference>
<feature type="zinc finger region" description="TRAF-type" evidence="4">
    <location>
        <begin position="1005"/>
        <end position="1043"/>
    </location>
</feature>
<evidence type="ECO:0000256" key="3">
    <source>
        <dbReference type="ARBA" id="ARBA00022833"/>
    </source>
</evidence>
<name>A0A9W7FPH5_9STRA</name>
<dbReference type="Proteomes" id="UP001165122">
    <property type="component" value="Unassembled WGS sequence"/>
</dbReference>
<dbReference type="PROSITE" id="PS50145">
    <property type="entry name" value="ZF_TRAF"/>
    <property type="match status" value="2"/>
</dbReference>
<dbReference type="GO" id="GO:0008270">
    <property type="term" value="F:zinc ion binding"/>
    <property type="evidence" value="ECO:0007669"/>
    <property type="project" value="UniProtKB-KW"/>
</dbReference>
<keyword evidence="9" id="KW-1185">Reference proteome</keyword>
<gene>
    <name evidence="8" type="ORF">TrLO_g12859</name>
</gene>
<evidence type="ECO:0000256" key="2">
    <source>
        <dbReference type="ARBA" id="ARBA00022771"/>
    </source>
</evidence>
<proteinExistence type="predicted"/>
<evidence type="ECO:0000259" key="7">
    <source>
        <dbReference type="PROSITE" id="PS50145"/>
    </source>
</evidence>
<keyword evidence="1 4" id="KW-0479">Metal-binding</keyword>
<dbReference type="EMBL" id="BRXW01000253">
    <property type="protein sequence ID" value="GMI16494.1"/>
    <property type="molecule type" value="Genomic_DNA"/>
</dbReference>
<evidence type="ECO:0000256" key="4">
    <source>
        <dbReference type="PROSITE-ProRule" id="PRU00207"/>
    </source>
</evidence>
<dbReference type="Gene3D" id="3.30.40.10">
    <property type="entry name" value="Zinc/RING finger domain, C3HC4 (zinc finger)"/>
    <property type="match status" value="3"/>
</dbReference>
<feature type="compositionally biased region" description="Basic residues" evidence="6">
    <location>
        <begin position="707"/>
        <end position="716"/>
    </location>
</feature>
<organism evidence="8 9">
    <name type="scientific">Triparma laevis f. longispina</name>
    <dbReference type="NCBI Taxonomy" id="1714387"/>
    <lineage>
        <taxon>Eukaryota</taxon>
        <taxon>Sar</taxon>
        <taxon>Stramenopiles</taxon>
        <taxon>Ochrophyta</taxon>
        <taxon>Bolidophyceae</taxon>
        <taxon>Parmales</taxon>
        <taxon>Triparmaceae</taxon>
        <taxon>Triparma</taxon>
    </lineage>
</organism>
<dbReference type="InterPro" id="IPR001293">
    <property type="entry name" value="Znf_TRAF"/>
</dbReference>
<dbReference type="SUPFAM" id="SSF49899">
    <property type="entry name" value="Concanavalin A-like lectins/glucanases"/>
    <property type="match status" value="1"/>
</dbReference>
<dbReference type="SUPFAM" id="SSF49599">
    <property type="entry name" value="TRAF domain-like"/>
    <property type="match status" value="2"/>
</dbReference>
<keyword evidence="3 4" id="KW-0862">Zinc</keyword>
<reference evidence="9" key="1">
    <citation type="journal article" date="2023" name="Commun. Biol.">
        <title>Genome analysis of Parmales, the sister group of diatoms, reveals the evolutionary specialization of diatoms from phago-mixotrophs to photoautotrophs.</title>
        <authorList>
            <person name="Ban H."/>
            <person name="Sato S."/>
            <person name="Yoshikawa S."/>
            <person name="Yamada K."/>
            <person name="Nakamura Y."/>
            <person name="Ichinomiya M."/>
            <person name="Sato N."/>
            <person name="Blanc-Mathieu R."/>
            <person name="Endo H."/>
            <person name="Kuwata A."/>
            <person name="Ogata H."/>
        </authorList>
    </citation>
    <scope>NUCLEOTIDE SEQUENCE [LARGE SCALE GENOMIC DNA]</scope>
    <source>
        <strain evidence="9">NIES 3700</strain>
    </source>
</reference>
<feature type="region of interest" description="Disordered" evidence="6">
    <location>
        <begin position="1"/>
        <end position="47"/>
    </location>
</feature>
<feature type="coiled-coil region" evidence="5">
    <location>
        <begin position="115"/>
        <end position="164"/>
    </location>
</feature>
<evidence type="ECO:0000313" key="9">
    <source>
        <dbReference type="Proteomes" id="UP001165122"/>
    </source>
</evidence>
<feature type="domain" description="TRAF-type" evidence="7">
    <location>
        <begin position="1005"/>
        <end position="1043"/>
    </location>
</feature>
<dbReference type="Pfam" id="PF02176">
    <property type="entry name" value="zf-TRAF"/>
    <property type="match status" value="2"/>
</dbReference>